<dbReference type="InterPro" id="IPR001343">
    <property type="entry name" value="Hemolysn_Ca-bd"/>
</dbReference>
<evidence type="ECO:0000259" key="1">
    <source>
        <dbReference type="Pfam" id="PF13946"/>
    </source>
</evidence>
<keyword evidence="3" id="KW-1185">Reference proteome</keyword>
<dbReference type="InterPro" id="IPR025282">
    <property type="entry name" value="DUF4214"/>
</dbReference>
<dbReference type="EMBL" id="CP043046">
    <property type="protein sequence ID" value="QEI05497.1"/>
    <property type="molecule type" value="Genomic_DNA"/>
</dbReference>
<gene>
    <name evidence="2" type="ORF">FXN63_06315</name>
</gene>
<proteinExistence type="predicted"/>
<dbReference type="Proteomes" id="UP000325161">
    <property type="component" value="Chromosome"/>
</dbReference>
<name>A0A5C0AYK4_9BURK</name>
<protein>
    <submittedName>
        <fullName evidence="2">DUF4214 domain-containing protein</fullName>
    </submittedName>
</protein>
<sequence length="959" mass="94391">MFQHTHDTGIFAMATATPAQQTAITNLYIALFNRAPDASGFEFWSQGLASGVSLPSITAVFLGSPEAAGIYPASQSATAFVTTFYQTVFGRAPDAGGLTFWTGELNAAGGVGSMAARAALVWKIIEVVSTPLPTKPADLSDAQYADTVKDRDTFGKKVTIGLDFALNLKSEDLVLAKQVIANVNAPVPPSTPTVPDAPTVFTLTLNFDTFTGGTANDSFNAPLVLVPIVGNSATLNSNDVLDGGGGTDTLNAALINSTLVSPTLKNIEVIRLTTSGNGGTVLDLANATGVTHAGFVDGTLSSSGTIRNVGNASLSVENQRAAAAFTGSSATTLSLTLTQVGIAGSPTAVNLAASGAAPLATTHDIVLDRAHAALAQTILGAAVTTVNVTATDTNVLSLSGATAATVQTLAVTGTGSVDLSGQALLALKTVTAGDGGIKLTSTGTTALTVTTGAGKDTITAAGASVKSIQVGAGNDVVSIAGALAVNASIDLGDGDDTLILSAPLGVGGWTITGGAGNDTLQMNTTDLTGIGGVFGFEVLALGASGTTVDAADVAGIGRFAVVNTGTTTFNGAQDTMRIGIDNSSGVTAVNIVNGLAQTLTDITLTNAAAVAGAKTLGTLALGSTKAISLTSLGTTGNANVITSLTQADDATITIKGDTDLTITNALAGSTLGSTVDANAFTGKLSITGSGRSDTITGGAGDDIIDGGLVTQGTAAVTAAAEVATLTANAGGLAAGASITVANLTFTAHGSPLTRAQVAQVFADLTNGAMTGSATALGSYTGTLTGYDTSSVSNNTVTFTSTVTGNVSDLAASGTGAAAAVASVVSQGRSAAAAVSGTLDTLTGGDGADTFVFSTPDANARGGAVTTIITDFAPGVDKLKIVGSAAASVTSLVKNTADPGTLDALLSIANSMLNSSVQYYLGQIGNDSYVVTDIDGNGYTNVIQLSGVAVTAIQASDFIV</sequence>
<dbReference type="PRINTS" id="PR00313">
    <property type="entry name" value="CABNDNGRPT"/>
</dbReference>
<dbReference type="Gene3D" id="2.150.10.10">
    <property type="entry name" value="Serralysin-like metalloprotease, C-terminal"/>
    <property type="match status" value="1"/>
</dbReference>
<dbReference type="Pfam" id="PF13946">
    <property type="entry name" value="DUF4214"/>
    <property type="match status" value="1"/>
</dbReference>
<dbReference type="AlphaFoldDB" id="A0A5C0AYK4"/>
<dbReference type="SUPFAM" id="SSF51120">
    <property type="entry name" value="beta-Roll"/>
    <property type="match status" value="3"/>
</dbReference>
<dbReference type="Gene3D" id="2.160.20.160">
    <property type="match status" value="1"/>
</dbReference>
<organism evidence="2 3">
    <name type="scientific">Pigmentiphaga aceris</name>
    <dbReference type="NCBI Taxonomy" id="1940612"/>
    <lineage>
        <taxon>Bacteria</taxon>
        <taxon>Pseudomonadati</taxon>
        <taxon>Pseudomonadota</taxon>
        <taxon>Betaproteobacteria</taxon>
        <taxon>Burkholderiales</taxon>
        <taxon>Alcaligenaceae</taxon>
        <taxon>Pigmentiphaga</taxon>
    </lineage>
</organism>
<feature type="domain" description="DUF4214" evidence="1">
    <location>
        <begin position="61"/>
        <end position="107"/>
    </location>
</feature>
<dbReference type="GO" id="GO:0005509">
    <property type="term" value="F:calcium ion binding"/>
    <property type="evidence" value="ECO:0007669"/>
    <property type="project" value="InterPro"/>
</dbReference>
<dbReference type="KEGG" id="pacr:FXN63_06315"/>
<dbReference type="OrthoDB" id="480426at2"/>
<reference evidence="2 3" key="1">
    <citation type="submission" date="2019-08" db="EMBL/GenBank/DDBJ databases">
        <title>Amphibian skin-associated Pigmentiphaga: genome sequence and occurrence across geography and hosts.</title>
        <authorList>
            <person name="Bletz M.C."/>
            <person name="Bunk B."/>
            <person name="Sproeer C."/>
            <person name="Biwer P."/>
            <person name="Reiter S."/>
            <person name="Rabemananjara F.C.E."/>
            <person name="Schulz S."/>
            <person name="Overmann J."/>
            <person name="Vences M."/>
        </authorList>
    </citation>
    <scope>NUCLEOTIDE SEQUENCE [LARGE SCALE GENOMIC DNA]</scope>
    <source>
        <strain evidence="2 3">Mada1488</strain>
    </source>
</reference>
<evidence type="ECO:0000313" key="3">
    <source>
        <dbReference type="Proteomes" id="UP000325161"/>
    </source>
</evidence>
<dbReference type="Pfam" id="PF00353">
    <property type="entry name" value="HemolysinCabind"/>
    <property type="match status" value="4"/>
</dbReference>
<evidence type="ECO:0000313" key="2">
    <source>
        <dbReference type="EMBL" id="QEI05497.1"/>
    </source>
</evidence>
<dbReference type="InterPro" id="IPR011049">
    <property type="entry name" value="Serralysin-like_metalloprot_C"/>
</dbReference>
<accession>A0A5C0AYK4</accession>